<keyword evidence="1" id="KW-0521">NADP</keyword>
<evidence type="ECO:0000256" key="1">
    <source>
        <dbReference type="ARBA" id="ARBA00022857"/>
    </source>
</evidence>
<dbReference type="FunFam" id="3.20.20.100:FF:000005">
    <property type="entry name" value="NADP(H)-dependent aldo-keto reductase"/>
    <property type="match status" value="1"/>
</dbReference>
<dbReference type="InterPro" id="IPR050523">
    <property type="entry name" value="AKR_Detox_Biosynth"/>
</dbReference>
<dbReference type="NCBIfam" id="NF007912">
    <property type="entry name" value="PRK10625.1"/>
    <property type="match status" value="1"/>
</dbReference>
<keyword evidence="7" id="KW-1185">Reference proteome</keyword>
<dbReference type="PANTHER" id="PTHR43364">
    <property type="entry name" value="NADH-SPECIFIC METHYLGLYOXAL REDUCTASE-RELATED"/>
    <property type="match status" value="1"/>
</dbReference>
<reference evidence="6 7" key="1">
    <citation type="journal article" date="2017" name="Elife">
        <title>Extensive horizontal gene transfer in cheese-associated bacteria.</title>
        <authorList>
            <person name="Bonham K.S."/>
            <person name="Wolfe B.E."/>
            <person name="Dutton R.J."/>
        </authorList>
    </citation>
    <scope>NUCLEOTIDE SEQUENCE [LARGE SCALE GENOMIC DNA]</scope>
    <source>
        <strain evidence="6 7">JB196</strain>
    </source>
</reference>
<comment type="caution">
    <text evidence="6">The sequence shown here is derived from an EMBL/GenBank/DDBJ whole genome shotgun (WGS) entry which is preliminary data.</text>
</comment>
<comment type="similarity">
    <text evidence="3">Belongs to the aldo/keto reductase family. Aldo/keto reductase 2 subfamily.</text>
</comment>
<gene>
    <name evidence="6" type="ORF">CIK83_02550</name>
</gene>
<feature type="domain" description="NADP-dependent oxidoreductase" evidence="5">
    <location>
        <begin position="15"/>
        <end position="330"/>
    </location>
</feature>
<dbReference type="GO" id="GO:0016491">
    <property type="term" value="F:oxidoreductase activity"/>
    <property type="evidence" value="ECO:0007669"/>
    <property type="project" value="UniProtKB-KW"/>
</dbReference>
<protein>
    <recommendedName>
        <fullName evidence="4">Protein tas</fullName>
    </recommendedName>
</protein>
<dbReference type="GeneID" id="303187777"/>
<evidence type="ECO:0000259" key="5">
    <source>
        <dbReference type="Pfam" id="PF00248"/>
    </source>
</evidence>
<sequence>MKYHKIPHSTLEVSKISLGTMTFGEQNSQTDAFNQLDYAVERGINLIDTAEMYPVPPKPETQGSTEEYIGNWLEKSGKREKILLATKVAGPGRMTHIRDNMSLDRRNVHLAIDTSLQRLKTDYVDLYQIHWPQRSTNSFGQLNYPYLDEQQEVSLVETLEALAELIKAGKTRYIGVSNETPWGVMTLLRLAEKHDLPRIISIQNPYNLLNRSFEIGLSEISHHEGVELLAYSPLAFGVLSGKYLNGARPKGARCSLFERFVRYMNPQGEAATQAYIDIANKYGIDPAQMALAFVNQRPFVASNIIGATTMEQLTANIDSINIELSEGIIKDLLAVSLQYSNPCP</sequence>
<organism evidence="6 7">
    <name type="scientific">Vibrio casei</name>
    <dbReference type="NCBI Taxonomy" id="673372"/>
    <lineage>
        <taxon>Bacteria</taxon>
        <taxon>Pseudomonadati</taxon>
        <taxon>Pseudomonadota</taxon>
        <taxon>Gammaproteobacteria</taxon>
        <taxon>Vibrionales</taxon>
        <taxon>Vibrionaceae</taxon>
        <taxon>Vibrio</taxon>
    </lineage>
</organism>
<proteinExistence type="inferred from homology"/>
<dbReference type="PANTHER" id="PTHR43364:SF4">
    <property type="entry name" value="NAD(P)-LINKED OXIDOREDUCTASE SUPERFAMILY PROTEIN"/>
    <property type="match status" value="1"/>
</dbReference>
<dbReference type="AlphaFoldDB" id="A0A368LL12"/>
<dbReference type="Gene3D" id="3.20.20.100">
    <property type="entry name" value="NADP-dependent oxidoreductase domain"/>
    <property type="match status" value="1"/>
</dbReference>
<dbReference type="SUPFAM" id="SSF51430">
    <property type="entry name" value="NAD(P)-linked oxidoreductase"/>
    <property type="match status" value="1"/>
</dbReference>
<dbReference type="InterPro" id="IPR023210">
    <property type="entry name" value="NADP_OxRdtase_dom"/>
</dbReference>
<keyword evidence="2" id="KW-0560">Oxidoreductase</keyword>
<dbReference type="Proteomes" id="UP000252479">
    <property type="component" value="Unassembled WGS sequence"/>
</dbReference>
<evidence type="ECO:0000313" key="6">
    <source>
        <dbReference type="EMBL" id="RCS72584.1"/>
    </source>
</evidence>
<accession>A0A368LL12</accession>
<dbReference type="InterPro" id="IPR036812">
    <property type="entry name" value="NAD(P)_OxRdtase_dom_sf"/>
</dbReference>
<name>A0A368LL12_9VIBR</name>
<evidence type="ECO:0000313" key="7">
    <source>
        <dbReference type="Proteomes" id="UP000252479"/>
    </source>
</evidence>
<evidence type="ECO:0000256" key="3">
    <source>
        <dbReference type="ARBA" id="ARBA00038157"/>
    </source>
</evidence>
<dbReference type="EMBL" id="QPGL01000001">
    <property type="protein sequence ID" value="RCS72584.1"/>
    <property type="molecule type" value="Genomic_DNA"/>
</dbReference>
<dbReference type="RefSeq" id="WP_086961777.1">
    <property type="nucleotide sequence ID" value="NZ_FUKS01000040.1"/>
</dbReference>
<evidence type="ECO:0000256" key="2">
    <source>
        <dbReference type="ARBA" id="ARBA00023002"/>
    </source>
</evidence>
<dbReference type="CDD" id="cd19094">
    <property type="entry name" value="AKR_Tas-like"/>
    <property type="match status" value="1"/>
</dbReference>
<dbReference type="Pfam" id="PF00248">
    <property type="entry name" value="Aldo_ket_red"/>
    <property type="match status" value="1"/>
</dbReference>
<evidence type="ECO:0000256" key="4">
    <source>
        <dbReference type="ARBA" id="ARBA00070119"/>
    </source>
</evidence>